<dbReference type="InterPro" id="IPR027417">
    <property type="entry name" value="P-loop_NTPase"/>
</dbReference>
<organism evidence="2 3">
    <name type="scientific">Allopontixanthobacter confluentis</name>
    <dbReference type="NCBI Taxonomy" id="1849021"/>
    <lineage>
        <taxon>Bacteria</taxon>
        <taxon>Pseudomonadati</taxon>
        <taxon>Pseudomonadota</taxon>
        <taxon>Alphaproteobacteria</taxon>
        <taxon>Sphingomonadales</taxon>
        <taxon>Erythrobacteraceae</taxon>
        <taxon>Allopontixanthobacter</taxon>
    </lineage>
</organism>
<sequence>MTARPDDQDNPYIAALPALVTMRERADELRVAPHYSAQERSLRPVERRFALMRLSRVFIPAPRHIRFAEGLDMLLYSGYEGRNPSGMGFAARAGKIARLRQAGTLLAPRPSSGSGGAGNGFLIGAPGMGKTRTIEHSLRRYPQVCDHPGLPRQICWMKLECPSRGSIRSLCIQFFDELSRLVGNTDYRALYGHRKASEDTLMSDMALAASFHGLGILVIDEIQHIGRISGEEHGLMTFLTQLTNQLGIPVVFIGTLSVLPQVQRTARMARRSVGPACALWEPRRDDPDWRSLLEEVWRYQWTEKVNPLTEELAATFYDCTGGIIDLMIKLYLSVQLRLIYRSEIRGSTHEEIITPEFVRRVADADFAPIKPMVEALCLGDRTKLARFDDLHSFDRGFRESLSQLFDQPLRAQITAPPIDLSILPAPEGDAYQMIWAKLSNDGLGEEIILQLIDTVRAEGLDAEQDLLGFFARISELKKKRKGRKAPAEKPDTAAMEACDLRRLVAEAAESGLTPLEAIRGAGLTGIWLEAA</sequence>
<dbReference type="EMBL" id="WTYU01000001">
    <property type="protein sequence ID" value="MXP13610.1"/>
    <property type="molecule type" value="Genomic_DNA"/>
</dbReference>
<evidence type="ECO:0000313" key="3">
    <source>
        <dbReference type="Proteomes" id="UP000473531"/>
    </source>
</evidence>
<comment type="caution">
    <text evidence="2">The sequence shown here is derived from an EMBL/GenBank/DDBJ whole genome shotgun (WGS) entry which is preliminary data.</text>
</comment>
<dbReference type="Proteomes" id="UP000473531">
    <property type="component" value="Unassembled WGS sequence"/>
</dbReference>
<dbReference type="GO" id="GO:0016887">
    <property type="term" value="F:ATP hydrolysis activity"/>
    <property type="evidence" value="ECO:0007669"/>
    <property type="project" value="InterPro"/>
</dbReference>
<proteinExistence type="predicted"/>
<dbReference type="InterPro" id="IPR049945">
    <property type="entry name" value="AAA_22"/>
</dbReference>
<protein>
    <submittedName>
        <fullName evidence="2">AAA family ATPase</fullName>
    </submittedName>
</protein>
<keyword evidence="3" id="KW-1185">Reference proteome</keyword>
<evidence type="ECO:0000313" key="2">
    <source>
        <dbReference type="EMBL" id="MXP13610.1"/>
    </source>
</evidence>
<accession>A0A6L7GDE4</accession>
<evidence type="ECO:0000259" key="1">
    <source>
        <dbReference type="Pfam" id="PF13401"/>
    </source>
</evidence>
<feature type="domain" description="ORC1/DEAH AAA+ ATPase" evidence="1">
    <location>
        <begin position="116"/>
        <end position="257"/>
    </location>
</feature>
<dbReference type="SUPFAM" id="SSF52540">
    <property type="entry name" value="P-loop containing nucleoside triphosphate hydrolases"/>
    <property type="match status" value="1"/>
</dbReference>
<dbReference type="Pfam" id="PF13401">
    <property type="entry name" value="AAA_22"/>
    <property type="match status" value="1"/>
</dbReference>
<gene>
    <name evidence="2" type="ORF">GRI44_02430</name>
</gene>
<dbReference type="Gene3D" id="3.40.50.300">
    <property type="entry name" value="P-loop containing nucleotide triphosphate hydrolases"/>
    <property type="match status" value="1"/>
</dbReference>
<reference evidence="2 3" key="1">
    <citation type="submission" date="2019-12" db="EMBL/GenBank/DDBJ databases">
        <title>Genomic-based taxomic classification of the family Erythrobacteraceae.</title>
        <authorList>
            <person name="Xu L."/>
        </authorList>
    </citation>
    <scope>NUCLEOTIDE SEQUENCE [LARGE SCALE GENOMIC DNA]</scope>
    <source>
        <strain evidence="2 3">KCTC 52259</strain>
    </source>
</reference>
<name>A0A6L7GDE4_9SPHN</name>
<dbReference type="AlphaFoldDB" id="A0A6L7GDE4"/>
<dbReference type="OrthoDB" id="5288220at2"/>
<dbReference type="RefSeq" id="WP_160599868.1">
    <property type="nucleotide sequence ID" value="NZ_WTYU01000001.1"/>
</dbReference>